<evidence type="ECO:0000313" key="2">
    <source>
        <dbReference type="Proteomes" id="UP000587002"/>
    </source>
</evidence>
<protein>
    <recommendedName>
        <fullName evidence="3">Alpha/beta hydrolase</fullName>
    </recommendedName>
</protein>
<comment type="caution">
    <text evidence="1">The sequence shown here is derived from an EMBL/GenBank/DDBJ whole genome shotgun (WGS) entry which is preliminary data.</text>
</comment>
<dbReference type="InterPro" id="IPR029058">
    <property type="entry name" value="AB_hydrolase_fold"/>
</dbReference>
<sequence>MPDVVGVHGVGWHSKSRREMAERWRAALVEGLENERFPGASSLVFEPAFYGHLYNTGGKGTPVAEIEHGFEVELLTELAEQAAPVRETTKVYAPRQVQRLFRRLQSTDFFTGAADRALVRFLKQVHRYFADPELRGGVQRELRMAIGDGAPVVVAHSLGSVAAYELLRGEQDLRVETLVTVGSPLGLRVIRERLSLDGDANRNWPGKVRRWINIAAVEDAIATVKELDGVYGNGIEDRTVFNTRMRAHHCERYLKNVETSRAVAAALS</sequence>
<gene>
    <name evidence="1" type="ORF">HNR68_001700</name>
</gene>
<reference evidence="1 2" key="1">
    <citation type="submission" date="2020-07" db="EMBL/GenBank/DDBJ databases">
        <title>Sequencing the genomes of 1000 actinobacteria strains.</title>
        <authorList>
            <person name="Klenk H.-P."/>
        </authorList>
    </citation>
    <scope>NUCLEOTIDE SEQUENCE [LARGE SCALE GENOMIC DNA]</scope>
    <source>
        <strain evidence="1 2">DSM 44065</strain>
    </source>
</reference>
<keyword evidence="2" id="KW-1185">Reference proteome</keyword>
<name>A0A853AQF9_9PSEU</name>
<dbReference type="RefSeq" id="WP_179719289.1">
    <property type="nucleotide sequence ID" value="NZ_BAABFH010000001.1"/>
</dbReference>
<dbReference type="EMBL" id="JACCFJ010000001">
    <property type="protein sequence ID" value="NYI83070.1"/>
    <property type="molecule type" value="Genomic_DNA"/>
</dbReference>
<organism evidence="1 2">
    <name type="scientific">Saccharopolyspora hordei</name>
    <dbReference type="NCBI Taxonomy" id="1838"/>
    <lineage>
        <taxon>Bacteria</taxon>
        <taxon>Bacillati</taxon>
        <taxon>Actinomycetota</taxon>
        <taxon>Actinomycetes</taxon>
        <taxon>Pseudonocardiales</taxon>
        <taxon>Pseudonocardiaceae</taxon>
        <taxon>Saccharopolyspora</taxon>
    </lineage>
</organism>
<accession>A0A853AQF9</accession>
<dbReference type="Proteomes" id="UP000587002">
    <property type="component" value="Unassembled WGS sequence"/>
</dbReference>
<proteinExistence type="predicted"/>
<dbReference type="Gene3D" id="3.40.50.1820">
    <property type="entry name" value="alpha/beta hydrolase"/>
    <property type="match status" value="1"/>
</dbReference>
<dbReference type="AlphaFoldDB" id="A0A853AQF9"/>
<evidence type="ECO:0000313" key="1">
    <source>
        <dbReference type="EMBL" id="NYI83070.1"/>
    </source>
</evidence>
<dbReference type="SUPFAM" id="SSF53474">
    <property type="entry name" value="alpha/beta-Hydrolases"/>
    <property type="match status" value="1"/>
</dbReference>
<evidence type="ECO:0008006" key="3">
    <source>
        <dbReference type="Google" id="ProtNLM"/>
    </source>
</evidence>